<evidence type="ECO:0000259" key="6">
    <source>
        <dbReference type="Pfam" id="PF07685"/>
    </source>
</evidence>
<feature type="domain" description="CobB/CobQ-like glutamine amidotransferase" evidence="6">
    <location>
        <begin position="254"/>
        <end position="426"/>
    </location>
</feature>
<dbReference type="Pfam" id="PF01656">
    <property type="entry name" value="CbiA"/>
    <property type="match status" value="1"/>
</dbReference>
<evidence type="ECO:0000256" key="1">
    <source>
        <dbReference type="ARBA" id="ARBA00004953"/>
    </source>
</evidence>
<dbReference type="UniPathway" id="UPA00148"/>
<dbReference type="STRING" id="571913.VV02_21260"/>
<dbReference type="CDD" id="cd01750">
    <property type="entry name" value="GATase1_CobQ"/>
    <property type="match status" value="1"/>
</dbReference>
<keyword evidence="8" id="KW-1185">Reference proteome</keyword>
<dbReference type="InterPro" id="IPR011698">
    <property type="entry name" value="GATase_3"/>
</dbReference>
<proteinExistence type="inferred from homology"/>
<dbReference type="Gene3D" id="3.40.50.300">
    <property type="entry name" value="P-loop containing nucleotide triphosphate hydrolases"/>
    <property type="match status" value="1"/>
</dbReference>
<keyword evidence="2 4" id="KW-0169">Cobalamin biosynthesis</keyword>
<feature type="domain" description="CobQ/CobB/MinD/ParA nucleotide binding" evidence="5">
    <location>
        <begin position="6"/>
        <end position="230"/>
    </location>
</feature>
<gene>
    <name evidence="4" type="primary">cobQ</name>
    <name evidence="7" type="ORF">VV02_21260</name>
</gene>
<evidence type="ECO:0000256" key="4">
    <source>
        <dbReference type="HAMAP-Rule" id="MF_00028"/>
    </source>
</evidence>
<dbReference type="PROSITE" id="PS51273">
    <property type="entry name" value="GATASE_TYPE_1"/>
    <property type="match status" value="1"/>
</dbReference>
<dbReference type="NCBIfam" id="NF001989">
    <property type="entry name" value="PRK00784.1"/>
    <property type="match status" value="1"/>
</dbReference>
<dbReference type="GO" id="GO:0009236">
    <property type="term" value="P:cobalamin biosynthetic process"/>
    <property type="evidence" value="ECO:0007669"/>
    <property type="project" value="UniProtKB-UniRule"/>
</dbReference>
<dbReference type="Pfam" id="PF07685">
    <property type="entry name" value="GATase_3"/>
    <property type="match status" value="1"/>
</dbReference>
<dbReference type="NCBIfam" id="TIGR00313">
    <property type="entry name" value="cobQ"/>
    <property type="match status" value="1"/>
</dbReference>
<dbReference type="PROSITE" id="PS51274">
    <property type="entry name" value="GATASE_COBBQ"/>
    <property type="match status" value="1"/>
</dbReference>
<dbReference type="InterPro" id="IPR027417">
    <property type="entry name" value="P-loop_NTPase"/>
</dbReference>
<dbReference type="GO" id="GO:0003824">
    <property type="term" value="F:catalytic activity"/>
    <property type="evidence" value="ECO:0007669"/>
    <property type="project" value="InterPro"/>
</dbReference>
<dbReference type="HAMAP" id="MF_00028">
    <property type="entry name" value="CobQ"/>
    <property type="match status" value="1"/>
</dbReference>
<dbReference type="CDD" id="cd05389">
    <property type="entry name" value="CobQ_N"/>
    <property type="match status" value="1"/>
</dbReference>
<evidence type="ECO:0000259" key="5">
    <source>
        <dbReference type="Pfam" id="PF01656"/>
    </source>
</evidence>
<evidence type="ECO:0000313" key="7">
    <source>
        <dbReference type="EMBL" id="AKU17790.1"/>
    </source>
</evidence>
<dbReference type="InterPro" id="IPR033949">
    <property type="entry name" value="CobQ_GATase1"/>
</dbReference>
<dbReference type="InterPro" id="IPR047045">
    <property type="entry name" value="CobQ_N"/>
</dbReference>
<dbReference type="Proteomes" id="UP000066480">
    <property type="component" value="Chromosome"/>
</dbReference>
<dbReference type="SUPFAM" id="SSF52540">
    <property type="entry name" value="P-loop containing nucleoside triphosphate hydrolases"/>
    <property type="match status" value="1"/>
</dbReference>
<dbReference type="InterPro" id="IPR029062">
    <property type="entry name" value="Class_I_gatase-like"/>
</dbReference>
<reference evidence="7 8" key="1">
    <citation type="submission" date="2015-03" db="EMBL/GenBank/DDBJ databases">
        <title>Luteipulveratus halotolerans sp. nov., a novel actinobacterium (Dermacoccaceae) from Sarawak, Malaysia.</title>
        <authorList>
            <person name="Juboi H."/>
            <person name="Basik A."/>
            <person name="Shamsul S.S."/>
            <person name="Arnold P."/>
            <person name="Schmitt E.K."/>
            <person name="Sanglier J.-J."/>
            <person name="Yeo T."/>
        </authorList>
    </citation>
    <scope>NUCLEOTIDE SEQUENCE [LARGE SCALE GENOMIC DNA]</scope>
    <source>
        <strain evidence="7 8">MN07-A0370</strain>
    </source>
</reference>
<dbReference type="EMBL" id="CP011112">
    <property type="protein sequence ID" value="AKU17790.1"/>
    <property type="molecule type" value="Genomic_DNA"/>
</dbReference>
<dbReference type="RefSeq" id="WP_052594811.1">
    <property type="nucleotide sequence ID" value="NZ_CP011112.1"/>
</dbReference>
<dbReference type="Gene3D" id="3.40.50.880">
    <property type="match status" value="1"/>
</dbReference>
<comment type="pathway">
    <text evidence="1 4">Cofactor biosynthesis; adenosylcobalamin biosynthesis.</text>
</comment>
<dbReference type="OrthoDB" id="9808302at2"/>
<comment type="function">
    <text evidence="4">Catalyzes amidations at positions B, D, E, and G on adenosylcobyrinic A,C-diamide. NH(2) groups are provided by glutamine, and one molecule of ATP is hydrogenolyzed for each amidation.</text>
</comment>
<feature type="active site" evidence="4">
    <location>
        <position position="421"/>
    </location>
</feature>
<evidence type="ECO:0000256" key="2">
    <source>
        <dbReference type="ARBA" id="ARBA00022573"/>
    </source>
</evidence>
<feature type="active site" description="Nucleophile" evidence="4">
    <location>
        <position position="333"/>
    </location>
</feature>
<dbReference type="AlphaFoldDB" id="A0A0K1JMI8"/>
<organism evidence="7 8">
    <name type="scientific">Luteipulveratus mongoliensis</name>
    <dbReference type="NCBI Taxonomy" id="571913"/>
    <lineage>
        <taxon>Bacteria</taxon>
        <taxon>Bacillati</taxon>
        <taxon>Actinomycetota</taxon>
        <taxon>Actinomycetes</taxon>
        <taxon>Micrococcales</taxon>
        <taxon>Dermacoccaceae</taxon>
        <taxon>Luteipulveratus</taxon>
    </lineage>
</organism>
<dbReference type="KEGG" id="lmoi:VV02_21260"/>
<dbReference type="InterPro" id="IPR002586">
    <property type="entry name" value="CobQ/CobB/MinD/ParA_Nub-bd_dom"/>
</dbReference>
<dbReference type="GO" id="GO:0015420">
    <property type="term" value="F:ABC-type vitamin B12 transporter activity"/>
    <property type="evidence" value="ECO:0007669"/>
    <property type="project" value="UniProtKB-UniRule"/>
</dbReference>
<dbReference type="PANTHER" id="PTHR21343">
    <property type="entry name" value="DETHIOBIOTIN SYNTHETASE"/>
    <property type="match status" value="1"/>
</dbReference>
<sequence length="498" mass="53119">MPGSLLVAGTTSDAGKSVVTAGVCRLLAREGLSVAPFKAQNMSNNSMVTAAGAEIGRAQWVQAVAAGAEPEPAMNPVLLKPSSDRRSHVVVMGQPAGRLEAGEYAGGRAHLAEAAFAAYDDLRSRFDVVVCEGAGGVAEINLREWDYVNLGLAQHDSMPTLLVADIDRGGVFAQLYGSVALLDERDQALVAGFVINKFRGDVSLLAPGTTELERLTGRPVLGILPWQHGLWLDSEDAVAIDQRPLPRDAAHALRVAVLAFPRISNFTDIDALSLEPDVDVRFVSRPEDVTAADLVVLPGTRSTLGDLAWMRDRGLDEAVRRHAASGLPVLGICGGCQMLGQEIVDPDGVEGPAGATVPGLGLLEMRTTFERDKALALVEGEWSGEKVSGYVIHHGRITLGDNATPFLDGMEQDAVRGTMWHGSLESDGFRRRLLSNAARSAGRTSFRPDPDLSFTDARMSRLDLLADLLEEHIGVDPLLRLIEQGTPRGLPFIAAGPR</sequence>
<dbReference type="InterPro" id="IPR004459">
    <property type="entry name" value="CobQ_synth"/>
</dbReference>
<evidence type="ECO:0000313" key="8">
    <source>
        <dbReference type="Proteomes" id="UP000066480"/>
    </source>
</evidence>
<dbReference type="SUPFAM" id="SSF52317">
    <property type="entry name" value="Class I glutamine amidotransferase-like"/>
    <property type="match status" value="1"/>
</dbReference>
<dbReference type="PANTHER" id="PTHR21343:SF1">
    <property type="entry name" value="COBYRIC ACID SYNTHASE"/>
    <property type="match status" value="1"/>
</dbReference>
<keyword evidence="3 4" id="KW-0315">Glutamine amidotransferase</keyword>
<protein>
    <recommendedName>
        <fullName evidence="4">Cobyric acid synthase</fullName>
    </recommendedName>
</protein>
<evidence type="ECO:0000256" key="3">
    <source>
        <dbReference type="ARBA" id="ARBA00022962"/>
    </source>
</evidence>
<name>A0A0K1JMI8_9MICO</name>
<comment type="similarity">
    <text evidence="4">Belongs to the CobB/CobQ family. CobQ subfamily.</text>
</comment>
<dbReference type="PATRIC" id="fig|571913.6.peg.4311"/>
<accession>A0A0K1JMI8</accession>